<sequence length="119" mass="13836">MRIRLLDVVASLVLRAARRLSVRQRDVVSRSGRRRRTREKREWWNWSYSDDESGAEEDGGVWRRTILMGEKCKPLDFPGVIYYDADGRRLSEVPTPRSPMRSPFLSYTARSPVTAGYSN</sequence>
<organism evidence="1 2">
    <name type="scientific">Zingiber officinale</name>
    <name type="common">Ginger</name>
    <name type="synonym">Amomum zingiber</name>
    <dbReference type="NCBI Taxonomy" id="94328"/>
    <lineage>
        <taxon>Eukaryota</taxon>
        <taxon>Viridiplantae</taxon>
        <taxon>Streptophyta</taxon>
        <taxon>Embryophyta</taxon>
        <taxon>Tracheophyta</taxon>
        <taxon>Spermatophyta</taxon>
        <taxon>Magnoliopsida</taxon>
        <taxon>Liliopsida</taxon>
        <taxon>Zingiberales</taxon>
        <taxon>Zingiberaceae</taxon>
        <taxon>Zingiber</taxon>
    </lineage>
</organism>
<accession>A0A8J5LBH9</accession>
<gene>
    <name evidence="1" type="ORF">ZIOFF_032295</name>
</gene>
<dbReference type="PANTHER" id="PTHR33237">
    <property type="entry name" value="F2P16.13 PROTEIN-RELATED"/>
    <property type="match status" value="1"/>
</dbReference>
<name>A0A8J5LBH9_ZINOF</name>
<reference evidence="1 2" key="1">
    <citation type="submission" date="2020-08" db="EMBL/GenBank/DDBJ databases">
        <title>Plant Genome Project.</title>
        <authorList>
            <person name="Zhang R.-G."/>
        </authorList>
    </citation>
    <scope>NUCLEOTIDE SEQUENCE [LARGE SCALE GENOMIC DNA]</scope>
    <source>
        <tissue evidence="1">Rhizome</tissue>
    </source>
</reference>
<comment type="caution">
    <text evidence="1">The sequence shown here is derived from an EMBL/GenBank/DDBJ whole genome shotgun (WGS) entry which is preliminary data.</text>
</comment>
<keyword evidence="2" id="KW-1185">Reference proteome</keyword>
<protein>
    <submittedName>
        <fullName evidence="1">Uncharacterized protein</fullName>
    </submittedName>
</protein>
<dbReference type="Proteomes" id="UP000734854">
    <property type="component" value="Unassembled WGS sequence"/>
</dbReference>
<dbReference type="EMBL" id="JACMSC010000009">
    <property type="protein sequence ID" value="KAG6506961.1"/>
    <property type="molecule type" value="Genomic_DNA"/>
</dbReference>
<dbReference type="AlphaFoldDB" id="A0A8J5LBH9"/>
<evidence type="ECO:0000313" key="1">
    <source>
        <dbReference type="EMBL" id="KAG6506961.1"/>
    </source>
</evidence>
<dbReference type="PANTHER" id="PTHR33237:SF46">
    <property type="entry name" value="OS01G0606100 PROTEIN"/>
    <property type="match status" value="1"/>
</dbReference>
<dbReference type="OrthoDB" id="674685at2759"/>
<evidence type="ECO:0000313" key="2">
    <source>
        <dbReference type="Proteomes" id="UP000734854"/>
    </source>
</evidence>
<proteinExistence type="predicted"/>